<dbReference type="GO" id="GO:0003700">
    <property type="term" value="F:DNA-binding transcription factor activity"/>
    <property type="evidence" value="ECO:0007669"/>
    <property type="project" value="InterPro"/>
</dbReference>
<keyword evidence="1" id="KW-0805">Transcription regulation</keyword>
<dbReference type="PANTHER" id="PTHR47893">
    <property type="entry name" value="REGULATORY PROTEIN PCHR"/>
    <property type="match status" value="1"/>
</dbReference>
<dbReference type="InterPro" id="IPR053142">
    <property type="entry name" value="PchR_regulatory_protein"/>
</dbReference>
<dbReference type="InterPro" id="IPR018060">
    <property type="entry name" value="HTH_AraC"/>
</dbReference>
<dbReference type="OrthoDB" id="6670788at2"/>
<dbReference type="PROSITE" id="PS01124">
    <property type="entry name" value="HTH_ARAC_FAMILY_2"/>
    <property type="match status" value="1"/>
</dbReference>
<dbReference type="SUPFAM" id="SSF46689">
    <property type="entry name" value="Homeodomain-like"/>
    <property type="match status" value="2"/>
</dbReference>
<keyword evidence="2" id="KW-0804">Transcription</keyword>
<feature type="domain" description="HTH araC/xylS-type" evidence="3">
    <location>
        <begin position="225"/>
        <end position="323"/>
    </location>
</feature>
<dbReference type="HOGENOM" id="CLU_052345_1_1_6"/>
<proteinExistence type="predicted"/>
<dbReference type="KEGG" id="mec:Q7C_182"/>
<dbReference type="Pfam" id="PF12833">
    <property type="entry name" value="HTH_18"/>
    <property type="match status" value="1"/>
</dbReference>
<reference evidence="4 5" key="1">
    <citation type="journal article" date="2012" name="J. Bacteriol.">
        <title>Complete genome sequences of Methylophaga sp. strain JAM1 and Methylophaga sp. strain JAM7.</title>
        <authorList>
            <person name="Villeneuve C."/>
            <person name="Martineau C."/>
            <person name="Mauffrey F."/>
            <person name="Villemur R."/>
        </authorList>
    </citation>
    <scope>NUCLEOTIDE SEQUENCE [LARGE SCALE GENOMIC DNA]</scope>
    <source>
        <strain evidence="4 5">JAM7</strain>
    </source>
</reference>
<dbReference type="EMBL" id="CP003380">
    <property type="protein sequence ID" value="AFJ01363.1"/>
    <property type="molecule type" value="Genomic_DNA"/>
</dbReference>
<dbReference type="STRING" id="754477.Q7C_182"/>
<dbReference type="eggNOG" id="COG2207">
    <property type="taxonomic scope" value="Bacteria"/>
</dbReference>
<evidence type="ECO:0000256" key="1">
    <source>
        <dbReference type="ARBA" id="ARBA00023015"/>
    </source>
</evidence>
<name>I1YEM0_METFJ</name>
<evidence type="ECO:0000259" key="3">
    <source>
        <dbReference type="PROSITE" id="PS01124"/>
    </source>
</evidence>
<dbReference type="PANTHER" id="PTHR47893:SF1">
    <property type="entry name" value="REGULATORY PROTEIN PCHR"/>
    <property type="match status" value="1"/>
</dbReference>
<accession>I1YEM0</accession>
<keyword evidence="5" id="KW-1185">Reference proteome</keyword>
<dbReference type="Proteomes" id="UP000009145">
    <property type="component" value="Chromosome"/>
</dbReference>
<gene>
    <name evidence="4" type="ordered locus">Q7C_182</name>
</gene>
<evidence type="ECO:0000313" key="5">
    <source>
        <dbReference type="Proteomes" id="UP000009145"/>
    </source>
</evidence>
<dbReference type="InterPro" id="IPR009057">
    <property type="entry name" value="Homeodomain-like_sf"/>
</dbReference>
<evidence type="ECO:0000313" key="4">
    <source>
        <dbReference type="EMBL" id="AFJ01363.1"/>
    </source>
</evidence>
<dbReference type="Gene3D" id="1.10.10.60">
    <property type="entry name" value="Homeodomain-like"/>
    <property type="match status" value="2"/>
</dbReference>
<organism evidence="4 5">
    <name type="scientific">Methylophaga frappieri (strain ATCC BAA-2434 / DSM 25690 / JAM7)</name>
    <dbReference type="NCBI Taxonomy" id="754477"/>
    <lineage>
        <taxon>Bacteria</taxon>
        <taxon>Pseudomonadati</taxon>
        <taxon>Pseudomonadota</taxon>
        <taxon>Gammaproteobacteria</taxon>
        <taxon>Thiotrichales</taxon>
        <taxon>Piscirickettsiaceae</taxon>
        <taxon>Methylophaga</taxon>
    </lineage>
</organism>
<dbReference type="PATRIC" id="fig|754477.3.peg.182"/>
<dbReference type="RefSeq" id="WP_014702813.1">
    <property type="nucleotide sequence ID" value="NC_017856.1"/>
</dbReference>
<dbReference type="AlphaFoldDB" id="I1YEM0"/>
<protein>
    <submittedName>
        <fullName evidence="4">Putative transcriptional regulator, AraC/XylS family</fullName>
    </submittedName>
</protein>
<sequence>MIEKDNAIRYADLQQMSTHFNVFSKDLDHDQIVLKGLFHHRFTQAGLSVHAGNMVEMYDRTSFVELPPAISFTILLQGQVSFSLGEKHYQLGASGKDGECSAFVLNQPEILSRHFKKGMQVAKLNVFVERDWLERQAQTDEDITLLERLFAHHAVFHTWPVSSHILQLTHQFFALCGQNGLSYELQRASLAFQIVTESLERLAKIIIHKPQTNPQLKAYKSESDKQLKQRIDELLLTMDSLSEMAVKLGLSVSTLQRRFKAAYGMTVNHYCRQRRLEMAKKALLIDKKTIGEAAYIAGYNHASNFINAFKKQFHITPSELVNKNRH</sequence>
<dbReference type="GO" id="GO:0043565">
    <property type="term" value="F:sequence-specific DNA binding"/>
    <property type="evidence" value="ECO:0007669"/>
    <property type="project" value="InterPro"/>
</dbReference>
<dbReference type="SMART" id="SM00342">
    <property type="entry name" value="HTH_ARAC"/>
    <property type="match status" value="1"/>
</dbReference>
<evidence type="ECO:0000256" key="2">
    <source>
        <dbReference type="ARBA" id="ARBA00023163"/>
    </source>
</evidence>